<name>A0A6J4ZIQ1_9BURK</name>
<keyword evidence="3" id="KW-1185">Reference proteome</keyword>
<evidence type="ECO:0000313" key="2">
    <source>
        <dbReference type="EMBL" id="CAB3627924.1"/>
    </source>
</evidence>
<feature type="compositionally biased region" description="Polar residues" evidence="1">
    <location>
        <begin position="82"/>
        <end position="93"/>
    </location>
</feature>
<evidence type="ECO:0000313" key="3">
    <source>
        <dbReference type="Proteomes" id="UP000507979"/>
    </source>
</evidence>
<sequence>MPPSPNKGNAMKVDLTMVELKVLGAVLNNHKYMLKAIMNDADISQAVKDAEVAKHKRAGQILRKLRAAYKSERPRRAVMHSGAQTTEEGGNHA</sequence>
<dbReference type="EMBL" id="CADIJR010000002">
    <property type="protein sequence ID" value="CAB3627924.1"/>
    <property type="molecule type" value="Genomic_DNA"/>
</dbReference>
<evidence type="ECO:0000256" key="1">
    <source>
        <dbReference type="SAM" id="MobiDB-lite"/>
    </source>
</evidence>
<gene>
    <name evidence="2" type="ORF">LMG26845_00513</name>
</gene>
<protein>
    <submittedName>
        <fullName evidence="2">Uncharacterized protein</fullName>
    </submittedName>
</protein>
<dbReference type="AlphaFoldDB" id="A0A6J4ZIQ1"/>
<reference evidence="2 3" key="1">
    <citation type="submission" date="2020-04" db="EMBL/GenBank/DDBJ databases">
        <authorList>
            <person name="De Canck E."/>
        </authorList>
    </citation>
    <scope>NUCLEOTIDE SEQUENCE [LARGE SCALE GENOMIC DNA]</scope>
    <source>
        <strain evidence="2 3">LMG 26845</strain>
    </source>
</reference>
<accession>A0A6J4ZIQ1</accession>
<feature type="region of interest" description="Disordered" evidence="1">
    <location>
        <begin position="72"/>
        <end position="93"/>
    </location>
</feature>
<dbReference type="Proteomes" id="UP000507979">
    <property type="component" value="Unassembled WGS sequence"/>
</dbReference>
<organism evidence="2 3">
    <name type="scientific">Achromobacter insuavis</name>
    <dbReference type="NCBI Taxonomy" id="1287735"/>
    <lineage>
        <taxon>Bacteria</taxon>
        <taxon>Pseudomonadati</taxon>
        <taxon>Pseudomonadota</taxon>
        <taxon>Betaproteobacteria</taxon>
        <taxon>Burkholderiales</taxon>
        <taxon>Alcaligenaceae</taxon>
        <taxon>Achromobacter</taxon>
    </lineage>
</organism>
<proteinExistence type="predicted"/>